<protein>
    <submittedName>
        <fullName evidence="1">Uncharacterized protein</fullName>
    </submittedName>
</protein>
<organism evidence="1 2">
    <name type="scientific">Streptomyces cyanogenus</name>
    <dbReference type="NCBI Taxonomy" id="80860"/>
    <lineage>
        <taxon>Bacteria</taxon>
        <taxon>Bacillati</taxon>
        <taxon>Actinomycetota</taxon>
        <taxon>Actinomycetes</taxon>
        <taxon>Kitasatosporales</taxon>
        <taxon>Streptomycetaceae</taxon>
        <taxon>Streptomyces</taxon>
    </lineage>
</organism>
<sequence length="83" mass="8900">MKEVGIDMSAQKPKILTPEAVLGRDDHHGCGGTCPVMPGKQYLEWQPDDPAGQAWTPCGPSGIRSSSVCVVRSPPWRADVLSL</sequence>
<gene>
    <name evidence="1" type="ORF">S1361_01270</name>
</gene>
<accession>A0ABX7THP8</accession>
<dbReference type="Proteomes" id="UP000663908">
    <property type="component" value="Chromosome"/>
</dbReference>
<proteinExistence type="predicted"/>
<dbReference type="EMBL" id="CP071839">
    <property type="protein sequence ID" value="QTD95951.1"/>
    <property type="molecule type" value="Genomic_DNA"/>
</dbReference>
<evidence type="ECO:0000313" key="1">
    <source>
        <dbReference type="EMBL" id="QTD95951.1"/>
    </source>
</evidence>
<reference evidence="1 2" key="1">
    <citation type="submission" date="2021-03" db="EMBL/GenBank/DDBJ databases">
        <title>Complete genome sequence of Streptomyces cyanogenus S136, producer of anticancer angucycline landomycin A.</title>
        <authorList>
            <person name="Hrab P."/>
            <person name="Ruckert C."/>
            <person name="Busche T."/>
            <person name="Ostash I."/>
            <person name="Kalinowski J."/>
            <person name="Fedorenko V."/>
            <person name="Yushchuk O."/>
            <person name="Ostash B."/>
        </authorList>
    </citation>
    <scope>NUCLEOTIDE SEQUENCE [LARGE SCALE GENOMIC DNA]</scope>
    <source>
        <strain evidence="1 2">S136</strain>
    </source>
</reference>
<evidence type="ECO:0000313" key="2">
    <source>
        <dbReference type="Proteomes" id="UP000663908"/>
    </source>
</evidence>
<keyword evidence="2" id="KW-1185">Reference proteome</keyword>
<name>A0ABX7THP8_STRCY</name>